<feature type="compositionally biased region" description="Polar residues" evidence="1">
    <location>
        <begin position="215"/>
        <end position="226"/>
    </location>
</feature>
<gene>
    <name evidence="2" type="ORF">EJB05_00283</name>
</gene>
<feature type="region of interest" description="Disordered" evidence="1">
    <location>
        <begin position="132"/>
        <end position="191"/>
    </location>
</feature>
<proteinExistence type="predicted"/>
<comment type="caution">
    <text evidence="2">The sequence shown here is derived from an EMBL/GenBank/DDBJ whole genome shotgun (WGS) entry which is preliminary data.</text>
</comment>
<dbReference type="Gramene" id="TVU48994">
    <property type="protein sequence ID" value="TVU48994"/>
    <property type="gene ID" value="EJB05_00283"/>
</dbReference>
<dbReference type="Gene3D" id="3.40.50.2000">
    <property type="entry name" value="Glycogen Phosphorylase B"/>
    <property type="match status" value="1"/>
</dbReference>
<dbReference type="EMBL" id="RWGY01000002">
    <property type="protein sequence ID" value="TVU48994.1"/>
    <property type="molecule type" value="Genomic_DNA"/>
</dbReference>
<evidence type="ECO:0000313" key="2">
    <source>
        <dbReference type="EMBL" id="TVU48994.1"/>
    </source>
</evidence>
<sequence length="226" mass="24270">MGVAMRVGVDRRRNNFVEAGEVDQAMRCLLVSGGEEEGSRAREGVQETRAACRRAVEQGGSSDASRHWLEARFRAWMRTGVLLRHLGVALASAHAPWYPCVARWEAKALPHATMPARRLVSAMIFSSSPAHGIVPELQRRPRETGDAVAQTGDGDTDQGRGQVLVARHVSSKSAASRDGTTRAPQERATSPASVVLVHPFLGCTQLPSRPHGPAAQSSNGSRALLV</sequence>
<accession>A0A5J9WNY0</accession>
<dbReference type="Proteomes" id="UP000324897">
    <property type="component" value="Chromosome 6"/>
</dbReference>
<evidence type="ECO:0000313" key="3">
    <source>
        <dbReference type="Proteomes" id="UP000324897"/>
    </source>
</evidence>
<name>A0A5J9WNY0_9POAL</name>
<reference evidence="2 3" key="1">
    <citation type="journal article" date="2019" name="Sci. Rep.">
        <title>A high-quality genome of Eragrostis curvula grass provides insights into Poaceae evolution and supports new strategies to enhance forage quality.</title>
        <authorList>
            <person name="Carballo J."/>
            <person name="Santos B.A.C.M."/>
            <person name="Zappacosta D."/>
            <person name="Garbus I."/>
            <person name="Selva J.P."/>
            <person name="Gallo C.A."/>
            <person name="Diaz A."/>
            <person name="Albertini E."/>
            <person name="Caccamo M."/>
            <person name="Echenique V."/>
        </authorList>
    </citation>
    <scope>NUCLEOTIDE SEQUENCE [LARGE SCALE GENOMIC DNA]</scope>
    <source>
        <strain evidence="3">cv. Victoria</strain>
        <tissue evidence="2">Leaf</tissue>
    </source>
</reference>
<feature type="non-terminal residue" evidence="2">
    <location>
        <position position="1"/>
    </location>
</feature>
<dbReference type="AlphaFoldDB" id="A0A5J9WNY0"/>
<feature type="region of interest" description="Disordered" evidence="1">
    <location>
        <begin position="207"/>
        <end position="226"/>
    </location>
</feature>
<organism evidence="2 3">
    <name type="scientific">Eragrostis curvula</name>
    <name type="common">weeping love grass</name>
    <dbReference type="NCBI Taxonomy" id="38414"/>
    <lineage>
        <taxon>Eukaryota</taxon>
        <taxon>Viridiplantae</taxon>
        <taxon>Streptophyta</taxon>
        <taxon>Embryophyta</taxon>
        <taxon>Tracheophyta</taxon>
        <taxon>Spermatophyta</taxon>
        <taxon>Magnoliopsida</taxon>
        <taxon>Liliopsida</taxon>
        <taxon>Poales</taxon>
        <taxon>Poaceae</taxon>
        <taxon>PACMAD clade</taxon>
        <taxon>Chloridoideae</taxon>
        <taxon>Eragrostideae</taxon>
        <taxon>Eragrostidinae</taxon>
        <taxon>Eragrostis</taxon>
    </lineage>
</organism>
<dbReference type="OrthoDB" id="5835829at2759"/>
<protein>
    <submittedName>
        <fullName evidence="2">Uncharacterized protein</fullName>
    </submittedName>
</protein>
<evidence type="ECO:0000256" key="1">
    <source>
        <dbReference type="SAM" id="MobiDB-lite"/>
    </source>
</evidence>
<keyword evidence="3" id="KW-1185">Reference proteome</keyword>